<comment type="caution">
    <text evidence="3">The sequence shown here is derived from an EMBL/GenBank/DDBJ whole genome shotgun (WGS) entry which is preliminary data.</text>
</comment>
<dbReference type="EMBL" id="JYDT01000190">
    <property type="protein sequence ID" value="KRY82034.1"/>
    <property type="molecule type" value="Genomic_DNA"/>
</dbReference>
<dbReference type="Gene3D" id="3.30.420.10">
    <property type="entry name" value="Ribonuclease H-like superfamily/Ribonuclease H"/>
    <property type="match status" value="2"/>
</dbReference>
<dbReference type="InterPro" id="IPR043502">
    <property type="entry name" value="DNA/RNA_pol_sf"/>
</dbReference>
<evidence type="ECO:0000259" key="2">
    <source>
        <dbReference type="PROSITE" id="PS50994"/>
    </source>
</evidence>
<dbReference type="PROSITE" id="PS50994">
    <property type="entry name" value="INTEGRASE"/>
    <property type="match status" value="1"/>
</dbReference>
<dbReference type="OrthoDB" id="5918296at2759"/>
<dbReference type="Gene3D" id="3.30.70.270">
    <property type="match status" value="1"/>
</dbReference>
<dbReference type="Gene3D" id="3.10.10.10">
    <property type="entry name" value="HIV Type 1 Reverse Transcriptase, subunit A, domain 1"/>
    <property type="match status" value="1"/>
</dbReference>
<dbReference type="PANTHER" id="PTHR37984">
    <property type="entry name" value="PROTEIN CBG26694"/>
    <property type="match status" value="1"/>
</dbReference>
<dbReference type="SUPFAM" id="SSF53098">
    <property type="entry name" value="Ribonuclease H-like"/>
    <property type="match status" value="1"/>
</dbReference>
<dbReference type="InterPro" id="IPR012337">
    <property type="entry name" value="RNaseH-like_sf"/>
</dbReference>
<dbReference type="InterPro" id="IPR050951">
    <property type="entry name" value="Retrovirus_Pol_polyprotein"/>
</dbReference>
<organism evidence="3 4">
    <name type="scientific">Trichinella pseudospiralis</name>
    <name type="common">Parasitic roundworm</name>
    <dbReference type="NCBI Taxonomy" id="6337"/>
    <lineage>
        <taxon>Eukaryota</taxon>
        <taxon>Metazoa</taxon>
        <taxon>Ecdysozoa</taxon>
        <taxon>Nematoda</taxon>
        <taxon>Enoplea</taxon>
        <taxon>Dorylaimia</taxon>
        <taxon>Trichinellida</taxon>
        <taxon>Trichinellidae</taxon>
        <taxon>Trichinella</taxon>
    </lineage>
</organism>
<dbReference type="InterPro" id="IPR036397">
    <property type="entry name" value="RNaseH_sf"/>
</dbReference>
<feature type="domain" description="Integrase catalytic" evidence="2">
    <location>
        <begin position="831"/>
        <end position="915"/>
    </location>
</feature>
<accession>A0A0V1F8E9</accession>
<dbReference type="Pfam" id="PF23088">
    <property type="entry name" value="DUF7047"/>
    <property type="match status" value="1"/>
</dbReference>
<dbReference type="GO" id="GO:0042575">
    <property type="term" value="C:DNA polymerase complex"/>
    <property type="evidence" value="ECO:0007669"/>
    <property type="project" value="UniProtKB-ARBA"/>
</dbReference>
<protein>
    <recommendedName>
        <fullName evidence="2">Integrase catalytic domain-containing protein</fullName>
    </recommendedName>
</protein>
<dbReference type="InterPro" id="IPR055475">
    <property type="entry name" value="DUF7047"/>
</dbReference>
<gene>
    <name evidence="3" type="ORF">T4D_14113</name>
</gene>
<dbReference type="Proteomes" id="UP000054995">
    <property type="component" value="Unassembled WGS sequence"/>
</dbReference>
<feature type="non-terminal residue" evidence="3">
    <location>
        <position position="1"/>
    </location>
</feature>
<reference evidence="3 4" key="1">
    <citation type="submission" date="2015-01" db="EMBL/GenBank/DDBJ databases">
        <title>Evolution of Trichinella species and genotypes.</title>
        <authorList>
            <person name="Korhonen P.K."/>
            <person name="Edoardo P."/>
            <person name="Giuseppe L.R."/>
            <person name="Gasser R.B."/>
        </authorList>
    </citation>
    <scope>NUCLEOTIDE SEQUENCE [LARGE SCALE GENOMIC DNA]</scope>
    <source>
        <strain evidence="3">ISS470</strain>
    </source>
</reference>
<dbReference type="InterPro" id="IPR001584">
    <property type="entry name" value="Integrase_cat-core"/>
</dbReference>
<dbReference type="GO" id="GO:0015074">
    <property type="term" value="P:DNA integration"/>
    <property type="evidence" value="ECO:0007669"/>
    <property type="project" value="InterPro"/>
</dbReference>
<name>A0A0V1F8E9_TRIPS</name>
<dbReference type="GO" id="GO:0003676">
    <property type="term" value="F:nucleic acid binding"/>
    <property type="evidence" value="ECO:0007669"/>
    <property type="project" value="InterPro"/>
</dbReference>
<dbReference type="PANTHER" id="PTHR37984:SF7">
    <property type="entry name" value="INTEGRASE CATALYTIC DOMAIN-CONTAINING PROTEIN"/>
    <property type="match status" value="1"/>
</dbReference>
<feature type="non-terminal residue" evidence="3">
    <location>
        <position position="1026"/>
    </location>
</feature>
<proteinExistence type="predicted"/>
<keyword evidence="4" id="KW-1185">Reference proteome</keyword>
<dbReference type="AlphaFoldDB" id="A0A0V1F8E9"/>
<evidence type="ECO:0000313" key="4">
    <source>
        <dbReference type="Proteomes" id="UP000054995"/>
    </source>
</evidence>
<sequence>LIFDSVPVKRENLPQAIAAMGSGNGVDKSLDLRLIPEFDGSPQQSVVEWLEKVELVCKLRDISDVASVIPLRMTGGAFALYLQLNAHDRSSIDKVKEALLAAFPADPFVAYDQFVSRKLGPNEFLAELRRLATLFGGVSEKALACAFVADLPENVRQLLRAGSRMEDLGLSQILTRVRAIITDERPVDEPNTCLSARRTECGVQQRRLDNGASSAADRTISPEIAWLGDRVATPRRFTSGKRARDGGISASLLSPRPLTEALPAVRMNVGGIRRRMLVDTGCSPLGYDLILGMNGIAALSGVTVSGGRCVRFRLDGPGVCAAAEAGINIHAGEPSVLRNTVEEYPPANVARDAYEDELKKWIKDGWLVPYDEGEHGPPKELLPLMALIQRNTKKIRPVMDFRELNAYIESQPPTQTCVAKSCESAQTGRRRGPDRLKKAYLQIRIDISLWPYQTVIFKGKRYCLTRLGFGLNVAPLVMKAVLNCVLSRNPDVRKGTSAYIDNILVNKSVVAVDRVKRHLAHYGLTCKTHERAADGARLLGLKASGERGKLMWRRGNDLGEVPDVLTRRSVFSYCRKLVSHFPVCGWLRIAATYIKRKANDATTSWDEVIDGDELRGLIQETALAVKKHASSLAIGVASKVVGSIVEDAAWLRRDDAQHINMTELDAVIKCLNLAFSWQMRRIRLMTDSATVHPWVTDGLSGKARLKTKASGEMLIRRRVGIILSLVEEFGLELEVDLVKSACNKADELTRMPRRWLKPPAAEPALVCAATADLGVERMIADVHHAMGHPGIRQTLYFARRTDPSVSKRQVRQVISGCEPCKSLDPAPGKWKRGNPEVEEVWQRAGMDITYVRGWPYLTLIDCGLSRFVVWRRLRVHCSANVTEQLEAVFYERGAPEELLTDNDTAFRGITFTEFIGRQWHSGEMPSKRKGHRCEKELHAPANVMHAYAVRVRGVDRATEESEEKKGRFAVGGLVWTAHEEEEMIIHLCPRDAADADQLAEPAPEPASVGPRRSTRIPRPTARLRCD</sequence>
<dbReference type="SUPFAM" id="SSF56672">
    <property type="entry name" value="DNA/RNA polymerases"/>
    <property type="match status" value="1"/>
</dbReference>
<dbReference type="InterPro" id="IPR043128">
    <property type="entry name" value="Rev_trsase/Diguanyl_cyclase"/>
</dbReference>
<evidence type="ECO:0000256" key="1">
    <source>
        <dbReference type="SAM" id="MobiDB-lite"/>
    </source>
</evidence>
<feature type="region of interest" description="Disordered" evidence="1">
    <location>
        <begin position="995"/>
        <end position="1026"/>
    </location>
</feature>
<evidence type="ECO:0000313" key="3">
    <source>
        <dbReference type="EMBL" id="KRY82034.1"/>
    </source>
</evidence>